<proteinExistence type="predicted"/>
<name>A0A402AEC2_9CHLR</name>
<dbReference type="Pfam" id="PF00072">
    <property type="entry name" value="Response_reg"/>
    <property type="match status" value="1"/>
</dbReference>
<dbReference type="PROSITE" id="PS50110">
    <property type="entry name" value="RESPONSE_REGULATORY"/>
    <property type="match status" value="1"/>
</dbReference>
<dbReference type="PANTHER" id="PTHR45566:SF2">
    <property type="entry name" value="NARL SUBFAMILY"/>
    <property type="match status" value="1"/>
</dbReference>
<gene>
    <name evidence="3" type="ORF">KDK_12490</name>
</gene>
<dbReference type="PANTHER" id="PTHR45566">
    <property type="entry name" value="HTH-TYPE TRANSCRIPTIONAL REGULATOR YHJB-RELATED"/>
    <property type="match status" value="1"/>
</dbReference>
<dbReference type="GO" id="GO:0000160">
    <property type="term" value="P:phosphorelay signal transduction system"/>
    <property type="evidence" value="ECO:0007669"/>
    <property type="project" value="InterPro"/>
</dbReference>
<dbReference type="InterPro" id="IPR001789">
    <property type="entry name" value="Sig_transdc_resp-reg_receiver"/>
</dbReference>
<dbReference type="InterPro" id="IPR051015">
    <property type="entry name" value="EvgA-like"/>
</dbReference>
<evidence type="ECO:0000313" key="3">
    <source>
        <dbReference type="EMBL" id="GCE17449.1"/>
    </source>
</evidence>
<keyword evidence="1" id="KW-0597">Phosphoprotein</keyword>
<dbReference type="SUPFAM" id="SSF52172">
    <property type="entry name" value="CheY-like"/>
    <property type="match status" value="1"/>
</dbReference>
<feature type="modified residue" description="4-aspartylphosphate" evidence="1">
    <location>
        <position position="56"/>
    </location>
</feature>
<organism evidence="3 4">
    <name type="scientific">Dictyobacter kobayashii</name>
    <dbReference type="NCBI Taxonomy" id="2014872"/>
    <lineage>
        <taxon>Bacteria</taxon>
        <taxon>Bacillati</taxon>
        <taxon>Chloroflexota</taxon>
        <taxon>Ktedonobacteria</taxon>
        <taxon>Ktedonobacterales</taxon>
        <taxon>Dictyobacteraceae</taxon>
        <taxon>Dictyobacter</taxon>
    </lineage>
</organism>
<sequence>METIRVIIIDEQPLFREGIRATLQRMGDCEIVGESTDAADVLEIARTCNPDVALIDAGLTASDPLEIARQMRHSYRAWPLLFSLHQRMKSAYFSLLRSVPPPILRAILPLMN</sequence>
<dbReference type="RefSeq" id="WP_218031755.1">
    <property type="nucleotide sequence ID" value="NZ_BIFS01000001.1"/>
</dbReference>
<dbReference type="EMBL" id="BIFS01000001">
    <property type="protein sequence ID" value="GCE17449.1"/>
    <property type="molecule type" value="Genomic_DNA"/>
</dbReference>
<dbReference type="AlphaFoldDB" id="A0A402AEC2"/>
<comment type="caution">
    <text evidence="3">The sequence shown here is derived from an EMBL/GenBank/DDBJ whole genome shotgun (WGS) entry which is preliminary data.</text>
</comment>
<evidence type="ECO:0000256" key="1">
    <source>
        <dbReference type="PROSITE-ProRule" id="PRU00169"/>
    </source>
</evidence>
<accession>A0A402AEC2</accession>
<dbReference type="Proteomes" id="UP000287188">
    <property type="component" value="Unassembled WGS sequence"/>
</dbReference>
<dbReference type="Gene3D" id="3.40.50.2300">
    <property type="match status" value="1"/>
</dbReference>
<protein>
    <recommendedName>
        <fullName evidence="2">Response regulatory domain-containing protein</fullName>
    </recommendedName>
</protein>
<dbReference type="InterPro" id="IPR011006">
    <property type="entry name" value="CheY-like_superfamily"/>
</dbReference>
<evidence type="ECO:0000313" key="4">
    <source>
        <dbReference type="Proteomes" id="UP000287188"/>
    </source>
</evidence>
<reference evidence="4" key="1">
    <citation type="submission" date="2018-12" db="EMBL/GenBank/DDBJ databases">
        <title>Tengunoibacter tsumagoiensis gen. nov., sp. nov., Dictyobacter kobayashii sp. nov., D. alpinus sp. nov., and D. joshuensis sp. nov. and description of Dictyobacteraceae fam. nov. within the order Ktedonobacterales isolated from Tengu-no-mugimeshi.</title>
        <authorList>
            <person name="Wang C.M."/>
            <person name="Zheng Y."/>
            <person name="Sakai Y."/>
            <person name="Toyoda A."/>
            <person name="Minakuchi Y."/>
            <person name="Abe K."/>
            <person name="Yokota A."/>
            <person name="Yabe S."/>
        </authorList>
    </citation>
    <scope>NUCLEOTIDE SEQUENCE [LARGE SCALE GENOMIC DNA]</scope>
    <source>
        <strain evidence="4">Uno11</strain>
    </source>
</reference>
<evidence type="ECO:0000259" key="2">
    <source>
        <dbReference type="PROSITE" id="PS50110"/>
    </source>
</evidence>
<feature type="domain" description="Response regulatory" evidence="2">
    <location>
        <begin position="5"/>
        <end position="112"/>
    </location>
</feature>
<keyword evidence="4" id="KW-1185">Reference proteome</keyword>